<feature type="compositionally biased region" description="Low complexity" evidence="3">
    <location>
        <begin position="58"/>
        <end position="83"/>
    </location>
</feature>
<feature type="region of interest" description="Disordered" evidence="3">
    <location>
        <begin position="2428"/>
        <end position="2466"/>
    </location>
</feature>
<dbReference type="Gene3D" id="1.25.40.20">
    <property type="entry name" value="Ankyrin repeat-containing domain"/>
    <property type="match status" value="1"/>
</dbReference>
<dbReference type="VEuPathDB" id="FungiDB:AMAG_06527"/>
<feature type="compositionally biased region" description="Acidic residues" evidence="3">
    <location>
        <begin position="1502"/>
        <end position="1515"/>
    </location>
</feature>
<name>A0A0L0SH78_ALLM3</name>
<dbReference type="PROSITE" id="PS50297">
    <property type="entry name" value="ANK_REP_REGION"/>
    <property type="match status" value="1"/>
</dbReference>
<reference evidence="4 5" key="2">
    <citation type="submission" date="2009-11" db="EMBL/GenBank/DDBJ databases">
        <title>The Genome Sequence of Allomyces macrogynus strain ATCC 38327.</title>
        <authorList>
            <consortium name="The Broad Institute Genome Sequencing Platform"/>
            <person name="Russ C."/>
            <person name="Cuomo C."/>
            <person name="Shea T."/>
            <person name="Young S.K."/>
            <person name="Zeng Q."/>
            <person name="Koehrsen M."/>
            <person name="Haas B."/>
            <person name="Borodovsky M."/>
            <person name="Guigo R."/>
            <person name="Alvarado L."/>
            <person name="Berlin A."/>
            <person name="Borenstein D."/>
            <person name="Chen Z."/>
            <person name="Engels R."/>
            <person name="Freedman E."/>
            <person name="Gellesch M."/>
            <person name="Goldberg J."/>
            <person name="Griggs A."/>
            <person name="Gujja S."/>
            <person name="Heiman D."/>
            <person name="Hepburn T."/>
            <person name="Howarth C."/>
            <person name="Jen D."/>
            <person name="Larson L."/>
            <person name="Lewis B."/>
            <person name="Mehta T."/>
            <person name="Park D."/>
            <person name="Pearson M."/>
            <person name="Roberts A."/>
            <person name="Saif S."/>
            <person name="Shenoy N."/>
            <person name="Sisk P."/>
            <person name="Stolte C."/>
            <person name="Sykes S."/>
            <person name="Walk T."/>
            <person name="White J."/>
            <person name="Yandava C."/>
            <person name="Burger G."/>
            <person name="Gray M.W."/>
            <person name="Holland P.W.H."/>
            <person name="King N."/>
            <person name="Lang F.B.F."/>
            <person name="Roger A.J."/>
            <person name="Ruiz-Trillo I."/>
            <person name="Lander E."/>
            <person name="Nusbaum C."/>
        </authorList>
    </citation>
    <scope>NUCLEOTIDE SEQUENCE [LARGE SCALE GENOMIC DNA]</scope>
    <source>
        <strain evidence="4 5">ATCC 38327</strain>
    </source>
</reference>
<evidence type="ECO:0000256" key="3">
    <source>
        <dbReference type="SAM" id="MobiDB-lite"/>
    </source>
</evidence>
<reference evidence="4 5" key="1">
    <citation type="submission" date="2009-11" db="EMBL/GenBank/DDBJ databases">
        <title>Annotation of Allomyces macrogynus ATCC 38327.</title>
        <authorList>
            <consortium name="The Broad Institute Genome Sequencing Platform"/>
            <person name="Russ C."/>
            <person name="Cuomo C."/>
            <person name="Burger G."/>
            <person name="Gray M.W."/>
            <person name="Holland P.W.H."/>
            <person name="King N."/>
            <person name="Lang F.B.F."/>
            <person name="Roger A.J."/>
            <person name="Ruiz-Trillo I."/>
            <person name="Young S.K."/>
            <person name="Zeng Q."/>
            <person name="Gargeya S."/>
            <person name="Fitzgerald M."/>
            <person name="Haas B."/>
            <person name="Abouelleil A."/>
            <person name="Alvarado L."/>
            <person name="Arachchi H.M."/>
            <person name="Berlin A."/>
            <person name="Chapman S.B."/>
            <person name="Gearin G."/>
            <person name="Goldberg J."/>
            <person name="Griggs A."/>
            <person name="Gujja S."/>
            <person name="Hansen M."/>
            <person name="Heiman D."/>
            <person name="Howarth C."/>
            <person name="Larimer J."/>
            <person name="Lui A."/>
            <person name="MacDonald P.J.P."/>
            <person name="McCowen C."/>
            <person name="Montmayeur A."/>
            <person name="Murphy C."/>
            <person name="Neiman D."/>
            <person name="Pearson M."/>
            <person name="Priest M."/>
            <person name="Roberts A."/>
            <person name="Saif S."/>
            <person name="Shea T."/>
            <person name="Sisk P."/>
            <person name="Stolte C."/>
            <person name="Sykes S."/>
            <person name="Wortman J."/>
            <person name="Nusbaum C."/>
            <person name="Birren B."/>
        </authorList>
    </citation>
    <scope>NUCLEOTIDE SEQUENCE [LARGE SCALE GENOMIC DNA]</scope>
    <source>
        <strain evidence="4 5">ATCC 38327</strain>
    </source>
</reference>
<feature type="compositionally biased region" description="Low complexity" evidence="3">
    <location>
        <begin position="474"/>
        <end position="489"/>
    </location>
</feature>
<feature type="region of interest" description="Disordered" evidence="3">
    <location>
        <begin position="1715"/>
        <end position="1814"/>
    </location>
</feature>
<feature type="compositionally biased region" description="Pro residues" evidence="3">
    <location>
        <begin position="1635"/>
        <end position="1647"/>
    </location>
</feature>
<feature type="region of interest" description="Disordered" evidence="3">
    <location>
        <begin position="2167"/>
        <end position="2186"/>
    </location>
</feature>
<feature type="region of interest" description="Disordered" evidence="3">
    <location>
        <begin position="1565"/>
        <end position="1671"/>
    </location>
</feature>
<dbReference type="Pfam" id="PF00023">
    <property type="entry name" value="Ank"/>
    <property type="match status" value="1"/>
</dbReference>
<feature type="region of interest" description="Disordered" evidence="3">
    <location>
        <begin position="1085"/>
        <end position="1420"/>
    </location>
</feature>
<feature type="compositionally biased region" description="Polar residues" evidence="3">
    <location>
        <begin position="96"/>
        <end position="112"/>
    </location>
</feature>
<evidence type="ECO:0000256" key="1">
    <source>
        <dbReference type="PROSITE-ProRule" id="PRU00023"/>
    </source>
</evidence>
<feature type="compositionally biased region" description="Low complexity" evidence="3">
    <location>
        <begin position="2440"/>
        <end position="2465"/>
    </location>
</feature>
<feature type="compositionally biased region" description="Low complexity" evidence="3">
    <location>
        <begin position="1176"/>
        <end position="1221"/>
    </location>
</feature>
<feature type="region of interest" description="Disordered" evidence="3">
    <location>
        <begin position="2597"/>
        <end position="2660"/>
    </location>
</feature>
<dbReference type="PANTHER" id="PTHR23159">
    <property type="entry name" value="CENTROSOMAL PROTEIN 2"/>
    <property type="match status" value="1"/>
</dbReference>
<feature type="compositionally biased region" description="Low complexity" evidence="3">
    <location>
        <begin position="7"/>
        <end position="42"/>
    </location>
</feature>
<feature type="coiled-coil region" evidence="2">
    <location>
        <begin position="1993"/>
        <end position="2027"/>
    </location>
</feature>
<evidence type="ECO:0000256" key="2">
    <source>
        <dbReference type="SAM" id="Coils"/>
    </source>
</evidence>
<feature type="compositionally biased region" description="Low complexity" evidence="3">
    <location>
        <begin position="514"/>
        <end position="526"/>
    </location>
</feature>
<feature type="compositionally biased region" description="Low complexity" evidence="3">
    <location>
        <begin position="1654"/>
        <end position="1670"/>
    </location>
</feature>
<feature type="compositionally biased region" description="Basic and acidic residues" evidence="3">
    <location>
        <begin position="2632"/>
        <end position="2649"/>
    </location>
</feature>
<feature type="region of interest" description="Disordered" evidence="3">
    <location>
        <begin position="700"/>
        <end position="725"/>
    </location>
</feature>
<feature type="compositionally biased region" description="Low complexity" evidence="3">
    <location>
        <begin position="1312"/>
        <end position="1330"/>
    </location>
</feature>
<dbReference type="SUPFAM" id="SSF48403">
    <property type="entry name" value="Ankyrin repeat"/>
    <property type="match status" value="1"/>
</dbReference>
<protein>
    <submittedName>
        <fullName evidence="4">Uncharacterized protein</fullName>
    </submittedName>
</protein>
<feature type="compositionally biased region" description="Low complexity" evidence="3">
    <location>
        <begin position="1094"/>
        <end position="1120"/>
    </location>
</feature>
<dbReference type="InterPro" id="IPR002110">
    <property type="entry name" value="Ankyrin_rpt"/>
</dbReference>
<feature type="region of interest" description="Disordered" evidence="3">
    <location>
        <begin position="502"/>
        <end position="585"/>
    </location>
</feature>
<feature type="compositionally biased region" description="Low complexity" evidence="3">
    <location>
        <begin position="1237"/>
        <end position="1251"/>
    </location>
</feature>
<feature type="region of interest" description="Disordered" evidence="3">
    <location>
        <begin position="1446"/>
        <end position="1480"/>
    </location>
</feature>
<accession>A0A0L0SH78</accession>
<keyword evidence="1" id="KW-0040">ANK repeat</keyword>
<keyword evidence="2" id="KW-0175">Coiled coil</keyword>
<feature type="compositionally biased region" description="Basic and acidic residues" evidence="3">
    <location>
        <begin position="2168"/>
        <end position="2186"/>
    </location>
</feature>
<keyword evidence="5" id="KW-1185">Reference proteome</keyword>
<organism evidence="4 5">
    <name type="scientific">Allomyces macrogynus (strain ATCC 38327)</name>
    <name type="common">Allomyces javanicus var. macrogynus</name>
    <dbReference type="NCBI Taxonomy" id="578462"/>
    <lineage>
        <taxon>Eukaryota</taxon>
        <taxon>Fungi</taxon>
        <taxon>Fungi incertae sedis</taxon>
        <taxon>Blastocladiomycota</taxon>
        <taxon>Blastocladiomycetes</taxon>
        <taxon>Blastocladiales</taxon>
        <taxon>Blastocladiaceae</taxon>
        <taxon>Allomyces</taxon>
    </lineage>
</organism>
<feature type="region of interest" description="Disordered" evidence="3">
    <location>
        <begin position="798"/>
        <end position="974"/>
    </location>
</feature>
<feature type="compositionally biased region" description="Low complexity" evidence="3">
    <location>
        <begin position="807"/>
        <end position="818"/>
    </location>
</feature>
<feature type="region of interest" description="Disordered" evidence="3">
    <location>
        <begin position="592"/>
        <end position="611"/>
    </location>
</feature>
<sequence>MFRRKPAPITTASTNAATSPTPTRTDAASDSETSPSTSPSKKSGIKKLLGFGRKRKPATPAAAPTSAPAAPATTDSPASALTTNDDDHDDHDDGAQSANTTTDATSPLTSATDRSDSESERPSSAPSSSRGFHHSIHDPTPPLDPLDLITAPDLSPAALIRPPTKRSKAALAQCFLDHVPISELLVVVDRKRSSVNRVDSDHQLAPIHYAAIFATVDEFCAFVEAAGTDLDVNVVDGAMKRTAMMYLTMAHRDDLVEVVLEQFPQVDVDAVDAFGYTCLHYAIATDDLAVLDLIMTRTPNLALLHNGDTFLHFALRLGHIDAALTALPLLPPHLIDAREPGMDRTALHLACEMQIADVVHALVDAGADPMKVDRAGKLPLDYLSDDEELKEYLGAKTLEKEARQVVGKKAGFVGTDEEEVKRPIVPVGNVEQAEVLDESVGGGSKTAAAGFQYGNLMDDVSVSTNSGSSKHKSTASSRPSIKSASSASSGDIDALLGELGLSSHHQKDDPASEATTNPPTMSSPAAPAVPPPAPKGMDVGRFLPALQAARETPVPPASSTEGAALDPAEDTSMSISDPVSEDLPLPLTESVADGISASSSPGVTSPSPPVLEPKSPAPIELFLAPRPGPPRTIEPWNSEGRPRALTPLAPLAGTSSALAAIAREPGVPAGLTPVVTAPVVPTAPAVLAPVIPAQLAPITATGPAPAPAPSAAHEPTTSPPPALAASAFAPHRAPSMPDPAPSPAISVLFQASEIPQRARGMTLDGLDVAGTTTMTASDETSFDLDGMLRSVEELDENGADASVRVDSPSSQGTSSPGGKRPAVGVEMDKGAGPAASTPDKGGVPVASAQLAEPIVAAATSAPPASTSSPSDTSPPAASTTAPPSSAHAPPVDDAPPSPDTTSIGSLLPSDTGVPIPPLAAPLTTAPDHDGSILEEDFDSCSVDESRDHGSDLPLPSDATDHDPPSTVSSTGGSWLQRLAPRLFARSNSTTAVAAPATVEVAAVEAGRVLVPASVIDRPAVDAAKVSSEEPATPAVSPPAPGRVPALLSYVLGASVELAEPDANEPTTVRAASPMSAGPELAVEWAASPEPVVPKPAADRAASPAPVASEPAAVRAASPAPTSDIAESIASSVRSASPVSERGAPAARPESQMSDRALDRPASPGSEVVARTTSPISDRAASSMSDASVRSDSPGLAGSARSASLVGSRSSSPVHESSSTRSASPVHESGARSASLVRAISTRSASSASSIRSRSHTSEAAPESVRSVSPLSDWDEPSSAHAESPRSASPVAAATASPLRVLVPARDETASNRAESPAASVASSVRADSPVNESVGSSRAESPRHDRVASPARIESPRPGSVASSVHAESPTAASPVRATPPLLGAVARPGRALSPIGRNAPPLASLGATPVTSTKPDSERDLMSAEHPMLGATVLGSRQVSFAVPTPVPIKSNADSPADPPSPPCGNVSPGSKRVSFSHPEITSRVTWDVSASLSTSSMAESEGEVVEEEMDEESDKGSVVIHDDEPSRGRDALAPITAAVAAALSTIPSPRVAPLSVDRELKPRADLQAASLPDAVKSQVPAITMPTPEPHDHDGDEPVEEESMTGGDSEYSFDFPTSEDNGDEHAASPGIDYIPPPPATTPPPSPPRREQPAAELSLPPSPLPESISPVADLLPFPRVGPVRSTSLSALVVESGESRGHSPFSLGLSPVVTATDGVSPPPGAFESRLDVETPPAPAPLAGGPAGGYLQLYASPSTAPLHATSPPPAIITSLSPNRAIPAVDSAEPTTPRGGDLAPTSPNLSRSPSPASLSKLRYDIEEVNARLDAERAKSKRQAEDLDRAYARLRDKNAQCGELETKVERLRSDLEHQARRHAQAIADFESQLADAVSARKRVEADRDRALADARAETEAVREALRQANARLAAAGTAADARAVSPAPGAAEEQAAATALDVVLLTQKLDSAATHAGALRKQLELVQAQAAARTADIESEAMGAKRELEHAQFQVKALTAQVATARDQEREWRDRARSAETDTKGAREAVKVAEKVAADRADAVARATAELDRVEAQLSSRARRIERAVGTVQVQADLDLARADAKRAQAAADDRQRQLLDVQQQLESLKAQELHSTATVHRLEAKSSALQRTIDDRSAELESVRRDLAAAQDQLRQARRDADERLRDAEGVQDQVKRAEMAQAAVRASLEDQIERNQQLAAECERLESLQQSLKKTADLYHLKVEQLTADKQREEALAATRQADHQAALESVQRALDTARNKLADRDKAIAEVKEEVERLTTVAEAKQRDLAKAQRVAKDAQAREATAHDELAASEQQLAKLQARLDQTKTALQVQEQNFATAEQASADLAREVADAHRSLERVTAERDAAKKSAAQLQVQVRDHDLQRQSLAEEIARLKRQVKDLEGHVAQAHESAAEARRDMDLARAAAQAARATASSRSASSQSPTPSRVETLQARLAAAETASHDAEAREVALREVAHRLRMQLTEAQDHGLEMHARALDKARALVAEAQADGLAGLQAKLAAQVRDAMDKATHAAVEEQQKQQQVRAAASAASPVPAPAQVAQSPIAYAPQQPMYYAPVAPTPPPVPAPGYHQHQRPPPTHAHPPLHHHHHHQYREPDNFHDRDRDRDRTSRAPQQEVTDKIAYLEEKLRLLTEPSAPRRFRDEQTARPRATRTIVPAWEPAPIVMPQPPPLARSKTAGANTTIHDTIARLKEQNEVLDARIKAIARKSDRRGGMARY</sequence>
<feature type="compositionally biased region" description="Low complexity" evidence="3">
    <location>
        <begin position="700"/>
        <end position="716"/>
    </location>
</feature>
<evidence type="ECO:0000313" key="5">
    <source>
        <dbReference type="Proteomes" id="UP000054350"/>
    </source>
</evidence>
<dbReference type="PANTHER" id="PTHR23159:SF66">
    <property type="entry name" value="OS04G0158400 PROTEIN"/>
    <property type="match status" value="1"/>
</dbReference>
<dbReference type="Proteomes" id="UP000054350">
    <property type="component" value="Unassembled WGS sequence"/>
</dbReference>
<feature type="compositionally biased region" description="Basic residues" evidence="3">
    <location>
        <begin position="2622"/>
        <end position="2631"/>
    </location>
</feature>
<gene>
    <name evidence="4" type="ORF">AMAG_06527</name>
</gene>
<feature type="compositionally biased region" description="Low complexity" evidence="3">
    <location>
        <begin position="596"/>
        <end position="605"/>
    </location>
</feature>
<proteinExistence type="predicted"/>
<evidence type="ECO:0000313" key="4">
    <source>
        <dbReference type="EMBL" id="KNE61725.1"/>
    </source>
</evidence>
<dbReference type="EMBL" id="GG745338">
    <property type="protein sequence ID" value="KNE61725.1"/>
    <property type="molecule type" value="Genomic_DNA"/>
</dbReference>
<dbReference type="STRING" id="578462.A0A0L0SH78"/>
<feature type="region of interest" description="Disordered" evidence="3">
    <location>
        <begin position="1494"/>
        <end position="1532"/>
    </location>
</feature>
<feature type="compositionally biased region" description="Basic and acidic residues" evidence="3">
    <location>
        <begin position="2429"/>
        <end position="2439"/>
    </location>
</feature>
<feature type="compositionally biased region" description="Basic and acidic residues" evidence="3">
    <location>
        <begin position="1522"/>
        <end position="1532"/>
    </location>
</feature>
<dbReference type="OrthoDB" id="341259at2759"/>
<feature type="compositionally biased region" description="Low complexity" evidence="3">
    <location>
        <begin position="856"/>
        <end position="891"/>
    </location>
</feature>
<dbReference type="InterPro" id="IPR036770">
    <property type="entry name" value="Ankyrin_rpt-contain_sf"/>
</dbReference>
<dbReference type="PROSITE" id="PS50088">
    <property type="entry name" value="ANK_REPEAT"/>
    <property type="match status" value="1"/>
</dbReference>
<dbReference type="SMART" id="SM00248">
    <property type="entry name" value="ANK"/>
    <property type="match status" value="5"/>
</dbReference>
<feature type="compositionally biased region" description="Polar residues" evidence="3">
    <location>
        <begin position="1128"/>
        <end position="1137"/>
    </location>
</feature>
<feature type="region of interest" description="Disordered" evidence="3">
    <location>
        <begin position="462"/>
        <end position="489"/>
    </location>
</feature>
<dbReference type="OMA" id="YGTERQQ"/>
<feature type="region of interest" description="Disordered" evidence="3">
    <location>
        <begin position="1"/>
        <end position="149"/>
    </location>
</feature>
<dbReference type="eggNOG" id="KOG0504">
    <property type="taxonomic scope" value="Eukaryota"/>
</dbReference>
<feature type="compositionally biased region" description="Low complexity" evidence="3">
    <location>
        <begin position="1284"/>
        <end position="1297"/>
    </location>
</feature>
<feature type="repeat" description="ANK" evidence="1">
    <location>
        <begin position="342"/>
        <end position="374"/>
    </location>
</feature>
<feature type="compositionally biased region" description="Polar residues" evidence="3">
    <location>
        <begin position="1798"/>
        <end position="1810"/>
    </location>
</feature>